<dbReference type="AlphaFoldDB" id="A0A485NMK2"/>
<dbReference type="InterPro" id="IPR006115">
    <property type="entry name" value="6PGDH_NADP-bd"/>
</dbReference>
<accession>A0A485NMK2</accession>
<feature type="domain" description="6-phosphogluconate dehydrogenase NADP-binding" evidence="8">
    <location>
        <begin position="9"/>
        <end position="84"/>
    </location>
</feature>
<dbReference type="InterPro" id="IPR036291">
    <property type="entry name" value="NAD(P)-bd_dom_sf"/>
</dbReference>
<evidence type="ECO:0000256" key="6">
    <source>
        <dbReference type="ARBA" id="ARBA00023027"/>
    </source>
</evidence>
<organism evidence="9 10">
    <name type="scientific">Lynx pardinus</name>
    <name type="common">Iberian lynx</name>
    <name type="synonym">Felis pardina</name>
    <dbReference type="NCBI Taxonomy" id="191816"/>
    <lineage>
        <taxon>Eukaryota</taxon>
        <taxon>Metazoa</taxon>
        <taxon>Chordata</taxon>
        <taxon>Craniata</taxon>
        <taxon>Vertebrata</taxon>
        <taxon>Euteleostomi</taxon>
        <taxon>Mammalia</taxon>
        <taxon>Eutheria</taxon>
        <taxon>Laurasiatheria</taxon>
        <taxon>Carnivora</taxon>
        <taxon>Feliformia</taxon>
        <taxon>Felidae</taxon>
        <taxon>Felinae</taxon>
        <taxon>Lynx</taxon>
    </lineage>
</organism>
<name>A0A485NMK2_LYNPA</name>
<dbReference type="Pfam" id="PF03446">
    <property type="entry name" value="NAD_binding_2"/>
    <property type="match status" value="1"/>
</dbReference>
<keyword evidence="6" id="KW-0520">NAD</keyword>
<dbReference type="GO" id="GO:0006574">
    <property type="term" value="P:L-valine catabolic process"/>
    <property type="evidence" value="ECO:0007669"/>
    <property type="project" value="TreeGrafter"/>
</dbReference>
<dbReference type="EC" id="1.1.1.31" evidence="3"/>
<dbReference type="PANTHER" id="PTHR22981">
    <property type="entry name" value="3-HYDROXYISOBUTYRATE DEHYDROGENASE-RELATED"/>
    <property type="match status" value="1"/>
</dbReference>
<evidence type="ECO:0000313" key="10">
    <source>
        <dbReference type="Proteomes" id="UP000386466"/>
    </source>
</evidence>
<evidence type="ECO:0000259" key="8">
    <source>
        <dbReference type="Pfam" id="PF03446"/>
    </source>
</evidence>
<dbReference type="EMBL" id="CAAGRJ010018044">
    <property type="protein sequence ID" value="VFV33483.1"/>
    <property type="molecule type" value="Genomic_DNA"/>
</dbReference>
<gene>
    <name evidence="9" type="ORF">LYPA_23C017748</name>
</gene>
<dbReference type="Proteomes" id="UP000386466">
    <property type="component" value="Unassembled WGS sequence"/>
</dbReference>
<dbReference type="GO" id="GO:0005739">
    <property type="term" value="C:mitochondrion"/>
    <property type="evidence" value="ECO:0007669"/>
    <property type="project" value="TreeGrafter"/>
</dbReference>
<comment type="similarity">
    <text evidence="2">Belongs to the HIBADH-related family. 3-hydroxyisobutyrate dehydrogenase subfamily.</text>
</comment>
<dbReference type="GO" id="GO:0008442">
    <property type="term" value="F:3-hydroxyisobutyrate dehydrogenase activity"/>
    <property type="evidence" value="ECO:0007669"/>
    <property type="project" value="UniProtKB-EC"/>
</dbReference>
<dbReference type="Gene3D" id="3.40.50.720">
    <property type="entry name" value="NAD(P)-binding Rossmann-like Domain"/>
    <property type="match status" value="1"/>
</dbReference>
<evidence type="ECO:0000256" key="2">
    <source>
        <dbReference type="ARBA" id="ARBA00006013"/>
    </source>
</evidence>
<evidence type="ECO:0000256" key="1">
    <source>
        <dbReference type="ARBA" id="ARBA00005109"/>
    </source>
</evidence>
<comment type="catalytic activity">
    <reaction evidence="7">
        <text>3-hydroxy-2-methylpropanoate + NAD(+) = 2-methyl-3-oxopropanoate + NADH + H(+)</text>
        <dbReference type="Rhea" id="RHEA:17681"/>
        <dbReference type="ChEBI" id="CHEBI:11805"/>
        <dbReference type="ChEBI" id="CHEBI:15378"/>
        <dbReference type="ChEBI" id="CHEBI:57540"/>
        <dbReference type="ChEBI" id="CHEBI:57700"/>
        <dbReference type="ChEBI" id="CHEBI:57945"/>
        <dbReference type="EC" id="1.1.1.31"/>
    </reaction>
</comment>
<evidence type="ECO:0000256" key="3">
    <source>
        <dbReference type="ARBA" id="ARBA00012991"/>
    </source>
</evidence>
<dbReference type="SUPFAM" id="SSF51735">
    <property type="entry name" value="NAD(P)-binding Rossmann-fold domains"/>
    <property type="match status" value="1"/>
</dbReference>
<evidence type="ECO:0000313" key="9">
    <source>
        <dbReference type="EMBL" id="VFV33483.1"/>
    </source>
</evidence>
<protein>
    <recommendedName>
        <fullName evidence="3">3-hydroxyisobutyrate dehydrogenase</fullName>
        <ecNumber evidence="3">1.1.1.31</ecNumber>
    </recommendedName>
</protein>
<keyword evidence="4" id="KW-0101">Branched-chain amino acid catabolism</keyword>
<dbReference type="GO" id="GO:0050661">
    <property type="term" value="F:NADP binding"/>
    <property type="evidence" value="ECO:0007669"/>
    <property type="project" value="InterPro"/>
</dbReference>
<reference evidence="9 10" key="1">
    <citation type="submission" date="2019-01" db="EMBL/GenBank/DDBJ databases">
        <authorList>
            <person name="Alioto T."/>
            <person name="Alioto T."/>
        </authorList>
    </citation>
    <scope>NUCLEOTIDE SEQUENCE [LARGE SCALE GENOMIC DNA]</scope>
</reference>
<dbReference type="PANTHER" id="PTHR22981:SF7">
    <property type="entry name" value="3-HYDROXYISOBUTYRATE DEHYDROGENASE, MITOCHONDRIAL"/>
    <property type="match status" value="1"/>
</dbReference>
<keyword evidence="5" id="KW-0560">Oxidoreductase</keyword>
<evidence type="ECO:0000256" key="4">
    <source>
        <dbReference type="ARBA" id="ARBA00022456"/>
    </source>
</evidence>
<evidence type="ECO:0000256" key="7">
    <source>
        <dbReference type="ARBA" id="ARBA00049197"/>
    </source>
</evidence>
<sequence>MSVNAIEDYSGANETLKKVKKGSLSIDCGTIDATVSRELAKEVEKMGAVFMDVPVLGSAGAALSGNLLFLVGEVKDEFAATKSCCGAWTPIWSTVELLGLGRLQRSATT</sequence>
<proteinExistence type="inferred from homology"/>
<evidence type="ECO:0000256" key="5">
    <source>
        <dbReference type="ARBA" id="ARBA00023002"/>
    </source>
</evidence>
<comment type="pathway">
    <text evidence="1">Amino-acid degradation; L-valine degradation.</text>
</comment>
<keyword evidence="10" id="KW-1185">Reference proteome</keyword>